<evidence type="ECO:0000259" key="1">
    <source>
        <dbReference type="Pfam" id="PF03432"/>
    </source>
</evidence>
<dbReference type="Pfam" id="PF03432">
    <property type="entry name" value="Relaxase"/>
    <property type="match status" value="1"/>
</dbReference>
<dbReference type="NCBIfam" id="NF041325">
    <property type="entry name" value="Bacteroid_MobB"/>
    <property type="match status" value="1"/>
</dbReference>
<dbReference type="AlphaFoldDB" id="A0A494J8S8"/>
<reference evidence="2 4" key="1">
    <citation type="submission" date="2016-02" db="EMBL/GenBank/DDBJ databases">
        <authorList>
            <person name="Nicholson A.C."/>
            <person name="Humrighouse B.W."/>
            <person name="Loparev V."/>
            <person name="Emery B."/>
            <person name="Graziano J."/>
            <person name="McQuiston J.R."/>
        </authorList>
    </citation>
    <scope>NUCLEOTIDE SEQUENCE [LARGE SCALE GENOMIC DNA]</scope>
    <source>
        <strain evidence="2 4">E6809</strain>
    </source>
</reference>
<name>A0A494J8S8_9FLAO</name>
<dbReference type="EMBL" id="MAHS01000003">
    <property type="protein sequence ID" value="OPB52052.1"/>
    <property type="molecule type" value="Genomic_DNA"/>
</dbReference>
<evidence type="ECO:0000313" key="2">
    <source>
        <dbReference type="EMBL" id="AQX51331.1"/>
    </source>
</evidence>
<sequence length="435" mass="50842">MISRLSYSMSLIKALYYNQSKVEQHQGSVLMVNKIIEPVDGIYNISLFYQSFLPYLWANNKTEKPVFHVSLNPHPGDKISDEDLKNIAKKYMEEMGYSSQPYVVFKHTDIERHHLHIVSIGVDIFGKKISNLYCYRRSMEICRKLEEIFGLRAPAKKRKESKDMAFKPVNYKKTDLKNQISSVLRYLPELYLYGNLSEFNDLLYLFNLKAEEVKKNPELTLAPHYIYFVINPEGKNVSHPFTSTTLGEYASYSFIQQHFELSTEKMKAHPKKAYLKHHVEKAYGTTDYEADFKEYFLSLGINTLIKRNKEGSITGVSFIDHNSKVVWTLERLDLEPVLDLLNSKWEKKSRKIKKGLLQNEGKNAPEPYTVKQTKRPHKLFDFLYNDSKSIFNGENPQSKVIKDILNLFPLQGEIDLSELDFVNQLRKKRKKRISH</sequence>
<gene>
    <name evidence="2" type="ORF">AYC66_11860</name>
    <name evidence="3" type="ORF">BAY09_12810</name>
</gene>
<evidence type="ECO:0000313" key="4">
    <source>
        <dbReference type="Proteomes" id="UP000189738"/>
    </source>
</evidence>
<accession>A0A494J8S8</accession>
<protein>
    <recommendedName>
        <fullName evidence="1">MobA/VirD2-like nuclease domain-containing protein</fullName>
    </recommendedName>
</protein>
<dbReference type="Proteomes" id="UP000189738">
    <property type="component" value="Chromosome"/>
</dbReference>
<organism evidence="3">
    <name type="scientific">Elizabethkingia anophelis</name>
    <dbReference type="NCBI Taxonomy" id="1117645"/>
    <lineage>
        <taxon>Bacteria</taxon>
        <taxon>Pseudomonadati</taxon>
        <taxon>Bacteroidota</taxon>
        <taxon>Flavobacteriia</taxon>
        <taxon>Flavobacteriales</taxon>
        <taxon>Weeksellaceae</taxon>
        <taxon>Elizabethkingia</taxon>
    </lineage>
</organism>
<dbReference type="InterPro" id="IPR005094">
    <property type="entry name" value="Endonuclease_MobA/VirD2"/>
</dbReference>
<evidence type="ECO:0000313" key="3">
    <source>
        <dbReference type="EMBL" id="OPB52052.1"/>
    </source>
</evidence>
<feature type="domain" description="MobA/VirD2-like nuclease" evidence="1">
    <location>
        <begin position="44"/>
        <end position="151"/>
    </location>
</feature>
<dbReference type="EMBL" id="CP014339">
    <property type="protein sequence ID" value="AQX51331.1"/>
    <property type="molecule type" value="Genomic_DNA"/>
</dbReference>
<proteinExistence type="predicted"/>
<reference evidence="3" key="2">
    <citation type="submission" date="2016-06" db="EMBL/GenBank/DDBJ databases">
        <authorList>
            <person name="Nicholson A.C."/>
        </authorList>
    </citation>
    <scope>NUCLEOTIDE SEQUENCE [LARGE SCALE GENOMIC DNA]</scope>
    <source>
        <strain evidence="3">E6809</strain>
    </source>
</reference>
<dbReference type="RefSeq" id="WP_078719925.1">
    <property type="nucleotide sequence ID" value="NZ_CP014339.1"/>
</dbReference>